<organism evidence="3 4">
    <name type="scientific">Mycena albidolilacea</name>
    <dbReference type="NCBI Taxonomy" id="1033008"/>
    <lineage>
        <taxon>Eukaryota</taxon>
        <taxon>Fungi</taxon>
        <taxon>Dikarya</taxon>
        <taxon>Basidiomycota</taxon>
        <taxon>Agaricomycotina</taxon>
        <taxon>Agaricomycetes</taxon>
        <taxon>Agaricomycetidae</taxon>
        <taxon>Agaricales</taxon>
        <taxon>Marasmiineae</taxon>
        <taxon>Mycenaceae</taxon>
        <taxon>Mycena</taxon>
    </lineage>
</organism>
<dbReference type="Proteomes" id="UP001218218">
    <property type="component" value="Unassembled WGS sequence"/>
</dbReference>
<evidence type="ECO:0000256" key="2">
    <source>
        <dbReference type="SAM" id="Phobius"/>
    </source>
</evidence>
<feature type="transmembrane region" description="Helical" evidence="2">
    <location>
        <begin position="52"/>
        <end position="70"/>
    </location>
</feature>
<accession>A0AAD7A1J6</accession>
<evidence type="ECO:0000313" key="4">
    <source>
        <dbReference type="Proteomes" id="UP001218218"/>
    </source>
</evidence>
<evidence type="ECO:0000256" key="1">
    <source>
        <dbReference type="SAM" id="MobiDB-lite"/>
    </source>
</evidence>
<name>A0AAD7A1J6_9AGAR</name>
<dbReference type="EMBL" id="JARIHO010000018">
    <property type="protein sequence ID" value="KAJ7347713.1"/>
    <property type="molecule type" value="Genomic_DNA"/>
</dbReference>
<feature type="transmembrane region" description="Helical" evidence="2">
    <location>
        <begin position="312"/>
        <end position="338"/>
    </location>
</feature>
<feature type="region of interest" description="Disordered" evidence="1">
    <location>
        <begin position="399"/>
        <end position="447"/>
    </location>
</feature>
<sequence>MAHSEVTLIELQRVSRARGIAEGDETVSLVTAGEFLAMILTTLLFNPLIRVWNLRFLLLWTLGIIGYEIWSKSVNQFVIIVCGLLLLHHVLGVGGWRFKGLAAADLGLTLGEIATLGWATYSYEHEVSAYKFFPAIVTPGLVTLSLSAVFRISTIKIADEPILHQRLLFLGGCARTHPPYTALSVLLNRSIARPLVRGEGRYIIVMRAFVLSLVGISVPAFAIYSIFITPLSTQIYKRDLSDPYTYTLPGNATVLLDLFQQNISPNFSSLAGSNIQMHVVTNHFKFNATSESSDGIVLECESDLVLPGVVEWIATFGGFWTFLNGAFALFFGANVLYFMFGRRPLSALGVVHILQRRRLVRQWHEDFPAVHTEGGLPGSESAGIVAFIRERLVDLGEDPRKTEAPQADVEAQTSKDDQEIDTDDSSSLILPVVHTPEPSGIYPPRNI</sequence>
<feature type="transmembrane region" description="Helical" evidence="2">
    <location>
        <begin position="26"/>
        <end position="45"/>
    </location>
</feature>
<evidence type="ECO:0000313" key="3">
    <source>
        <dbReference type="EMBL" id="KAJ7347713.1"/>
    </source>
</evidence>
<feature type="transmembrane region" description="Helical" evidence="2">
    <location>
        <begin position="76"/>
        <end position="94"/>
    </location>
</feature>
<keyword evidence="2" id="KW-1133">Transmembrane helix</keyword>
<keyword evidence="4" id="KW-1185">Reference proteome</keyword>
<protein>
    <submittedName>
        <fullName evidence="3">Uncharacterized protein</fullName>
    </submittedName>
</protein>
<feature type="transmembrane region" description="Helical" evidence="2">
    <location>
        <begin position="202"/>
        <end position="227"/>
    </location>
</feature>
<proteinExistence type="predicted"/>
<reference evidence="3" key="1">
    <citation type="submission" date="2023-03" db="EMBL/GenBank/DDBJ databases">
        <title>Massive genome expansion in bonnet fungi (Mycena s.s.) driven by repeated elements and novel gene families across ecological guilds.</title>
        <authorList>
            <consortium name="Lawrence Berkeley National Laboratory"/>
            <person name="Harder C.B."/>
            <person name="Miyauchi S."/>
            <person name="Viragh M."/>
            <person name="Kuo A."/>
            <person name="Thoen E."/>
            <person name="Andreopoulos B."/>
            <person name="Lu D."/>
            <person name="Skrede I."/>
            <person name="Drula E."/>
            <person name="Henrissat B."/>
            <person name="Morin E."/>
            <person name="Kohler A."/>
            <person name="Barry K."/>
            <person name="LaButti K."/>
            <person name="Morin E."/>
            <person name="Salamov A."/>
            <person name="Lipzen A."/>
            <person name="Mereny Z."/>
            <person name="Hegedus B."/>
            <person name="Baldrian P."/>
            <person name="Stursova M."/>
            <person name="Weitz H."/>
            <person name="Taylor A."/>
            <person name="Grigoriev I.V."/>
            <person name="Nagy L.G."/>
            <person name="Martin F."/>
            <person name="Kauserud H."/>
        </authorList>
    </citation>
    <scope>NUCLEOTIDE SEQUENCE</scope>
    <source>
        <strain evidence="3">CBHHK002</strain>
    </source>
</reference>
<comment type="caution">
    <text evidence="3">The sequence shown here is derived from an EMBL/GenBank/DDBJ whole genome shotgun (WGS) entry which is preliminary data.</text>
</comment>
<feature type="transmembrane region" description="Helical" evidence="2">
    <location>
        <begin position="101"/>
        <end position="120"/>
    </location>
</feature>
<gene>
    <name evidence="3" type="ORF">DFH08DRAFT_1080040</name>
</gene>
<dbReference type="AlphaFoldDB" id="A0AAD7A1J6"/>
<keyword evidence="2" id="KW-0812">Transmembrane</keyword>
<feature type="transmembrane region" description="Helical" evidence="2">
    <location>
        <begin position="132"/>
        <end position="150"/>
    </location>
</feature>
<keyword evidence="2" id="KW-0472">Membrane</keyword>